<sequence length="35" mass="4159">MDNKSGESRILQRQQLDARTKDTHTPVCYLHFKIK</sequence>
<evidence type="ECO:0000313" key="1">
    <source>
        <dbReference type="EMBL" id="MBX55326.1"/>
    </source>
</evidence>
<dbReference type="EMBL" id="GGEC01074842">
    <property type="protein sequence ID" value="MBX55326.1"/>
    <property type="molecule type" value="Transcribed_RNA"/>
</dbReference>
<accession>A0A2P2PKQ8</accession>
<organism evidence="1">
    <name type="scientific">Rhizophora mucronata</name>
    <name type="common">Asiatic mangrove</name>
    <dbReference type="NCBI Taxonomy" id="61149"/>
    <lineage>
        <taxon>Eukaryota</taxon>
        <taxon>Viridiplantae</taxon>
        <taxon>Streptophyta</taxon>
        <taxon>Embryophyta</taxon>
        <taxon>Tracheophyta</taxon>
        <taxon>Spermatophyta</taxon>
        <taxon>Magnoliopsida</taxon>
        <taxon>eudicotyledons</taxon>
        <taxon>Gunneridae</taxon>
        <taxon>Pentapetalae</taxon>
        <taxon>rosids</taxon>
        <taxon>fabids</taxon>
        <taxon>Malpighiales</taxon>
        <taxon>Rhizophoraceae</taxon>
        <taxon>Rhizophora</taxon>
    </lineage>
</organism>
<proteinExistence type="predicted"/>
<dbReference type="AlphaFoldDB" id="A0A2P2PKQ8"/>
<protein>
    <submittedName>
        <fullName evidence="1">Uncharacterized protein</fullName>
    </submittedName>
</protein>
<reference evidence="1" key="1">
    <citation type="submission" date="2018-02" db="EMBL/GenBank/DDBJ databases">
        <title>Rhizophora mucronata_Transcriptome.</title>
        <authorList>
            <person name="Meera S.P."/>
            <person name="Sreeshan A."/>
            <person name="Augustine A."/>
        </authorList>
    </citation>
    <scope>NUCLEOTIDE SEQUENCE</scope>
    <source>
        <tissue evidence="1">Leaf</tissue>
    </source>
</reference>
<name>A0A2P2PKQ8_RHIMU</name>